<feature type="transmembrane region" description="Helical" evidence="8">
    <location>
        <begin position="1146"/>
        <end position="1167"/>
    </location>
</feature>
<comment type="caution">
    <text evidence="11">The sequence shown here is derived from an EMBL/GenBank/DDBJ whole genome shotgun (WGS) entry which is preliminary data.</text>
</comment>
<accession>A0A1Q9E989</accession>
<keyword evidence="4 11" id="KW-0808">Transferase</keyword>
<dbReference type="Pfam" id="PF02798">
    <property type="entry name" value="GST_N"/>
    <property type="match status" value="1"/>
</dbReference>
<evidence type="ECO:0000313" key="12">
    <source>
        <dbReference type="Proteomes" id="UP000186817"/>
    </source>
</evidence>
<dbReference type="PROSITE" id="PS50084">
    <property type="entry name" value="KH_TYPE_1"/>
    <property type="match status" value="2"/>
</dbReference>
<dbReference type="EMBL" id="LSRX01000221">
    <property type="protein sequence ID" value="OLQ03982.1"/>
    <property type="molecule type" value="Genomic_DNA"/>
</dbReference>
<dbReference type="PANTHER" id="PTHR11571">
    <property type="entry name" value="GLUTATHIONE S-TRANSFERASE"/>
    <property type="match status" value="1"/>
</dbReference>
<feature type="compositionally biased region" description="Low complexity" evidence="7">
    <location>
        <begin position="772"/>
        <end position="784"/>
    </location>
</feature>
<dbReference type="InterPro" id="IPR004045">
    <property type="entry name" value="Glutathione_S-Trfase_N"/>
</dbReference>
<dbReference type="SFLD" id="SFLDS00019">
    <property type="entry name" value="Glutathione_Transferase_(cytos"/>
    <property type="match status" value="1"/>
</dbReference>
<dbReference type="InterPro" id="IPR036282">
    <property type="entry name" value="Glutathione-S-Trfase_C_sf"/>
</dbReference>
<dbReference type="SUPFAM" id="SSF47616">
    <property type="entry name" value="GST C-terminal domain-like"/>
    <property type="match status" value="1"/>
</dbReference>
<evidence type="ECO:0000256" key="8">
    <source>
        <dbReference type="SAM" id="Phobius"/>
    </source>
</evidence>
<dbReference type="InterPro" id="IPR050213">
    <property type="entry name" value="GST_superfamily"/>
</dbReference>
<evidence type="ECO:0000256" key="3">
    <source>
        <dbReference type="ARBA" id="ARBA00012452"/>
    </source>
</evidence>
<evidence type="ECO:0000256" key="4">
    <source>
        <dbReference type="ARBA" id="ARBA00022679"/>
    </source>
</evidence>
<dbReference type="InterPro" id="IPR004046">
    <property type="entry name" value="GST_C"/>
</dbReference>
<evidence type="ECO:0000256" key="2">
    <source>
        <dbReference type="ARBA" id="ARBA00005861"/>
    </source>
</evidence>
<feature type="transmembrane region" description="Helical" evidence="8">
    <location>
        <begin position="862"/>
        <end position="886"/>
    </location>
</feature>
<dbReference type="Gene3D" id="3.40.30.10">
    <property type="entry name" value="Glutaredoxin"/>
    <property type="match status" value="1"/>
</dbReference>
<keyword evidence="8" id="KW-0812">Transmembrane</keyword>
<dbReference type="GO" id="GO:0003723">
    <property type="term" value="F:RNA binding"/>
    <property type="evidence" value="ECO:0007669"/>
    <property type="project" value="UniProtKB-UniRule"/>
</dbReference>
<feature type="transmembrane region" description="Helical" evidence="8">
    <location>
        <begin position="1345"/>
        <end position="1372"/>
    </location>
</feature>
<dbReference type="Pfam" id="PF00013">
    <property type="entry name" value="KH_1"/>
    <property type="match status" value="2"/>
</dbReference>
<sequence length="1459" mass="157892">MAAPMEFGYWKIRGLGSVFRMLFEYKEAKYEDKQYETGEDWFKGRKPAILEMNPLANLPYLVDGDKCVCQTNAILHYLGDKYGLNGSTDAQKVRTEELLAEIYDVRNGMIDLVYPFKNVTRDEAEFKTKAEGLSASPPFGKFEAILGFKDNASGGKWFVLADGPGVADFHIWEMLDQHKMLAEKMGAAPILEKFPKCKAFYEAFRALPTLQKYFASDAYKLDINNKIAGPYFRQKASASLSAATVGKARGDCQLVLVAMGLRKQAVSRFYSAYDRHSERVGFAVARHIGIPDEKSQALLVSLNGAGEAAHLRGFGDSGAVPFQRGTCARAIRALIGKSGENIKDLRMNSGMKIHVEDIVIGTQEMAEQVVSCAGNIAGLNTVVPIMVDKVNEAAVPQPWFQRWAFDQKACPNGNANFAGYGKGKGKDSYGMSGGYGGGYGGGMSGGYGGGGYGGGMSYGGYGAKGCSGGKSFGGKAAGYGGKGYGAAGPAAGAISYAPAGKGQSYGAGKGFATSAHVANPATGGGASVDMLSAAVSAVPDRLADPADRSQMLQCSCPSHLVAGVVGKNGTGLQEIGAATGTDVDVRDTEGVSPDKAIIISGGAIGCVSACELPKVKVFSTDAAHGYCGEACMDPKNFNLFHKFEANLTIATEEHPCSKQWTPLNDKQYTDYFKTVTHGFGPLSCTLDLYAPTDMPEHACCSAPLIRQLGCFGFLPKQTPVLIDGTGPFCCPKGATPTQPCGNQSLPVLSAYLHVISRMATLQEMMGSGGGSLSLEDGSAGAGAEPYDPSQDTPTPPRQLQQPFLFMQYYALPTLIAILLLTAARSDTTTIPPRLPRIRSTESYGNDDHHGVIASQSAVAVRVAVRVVVVVAVVVSAGVLVIMVLTIGRETVQVSSMPNVLRALSSSHLIWLNRAMAVLLDIPTVPWTTEAFHKSTWETDQVDAFISHSWHTGPWLKCMVLCFDFNFDRAVVASVATFLLSSISLYLSAAGDQSHYAQDALATSALVLPLTVDLPMVVFLMFFFFGHVVARDLPASAVWLDKACINQVELDEKQLAIAALPDFLKQSSRVLVLWDETYFSRLWCNLEMATFAKSHSNPGGIRILSSWVAVWLLCSLLSAWFGVRFAWPWYMTIKGTVEQSSVVRSMLATRTAFDFIANAIVGFIPVFVCQTPENTVAAFAFTYKVRQNGIMLEHFANFDVRAAQCTLSSDRPVLYDQIARLFDGIDEAPISIEFGASESFGEPLRMLDTREPSEQVELLRSSGLRGITSYPSQDECLVMFNEYVRTELRSQIVADLGPTQLRWNLALLSFLPHLFWMVEFEYLQCEQAGCAVLPKLYGLGSLTKHWLLMTILLSYIWGVLLPLSCPASFWLVNAISPHEGGPFRWLLTLLVGPFVSLCSALAQALFWAAASELLVKGCCTLPLLVLLLLFSVSALLWKAAFLDANWTRKLSTRACMRCTP</sequence>
<reference evidence="11 12" key="1">
    <citation type="submission" date="2016-02" db="EMBL/GenBank/DDBJ databases">
        <title>Genome analysis of coral dinoflagellate symbionts highlights evolutionary adaptations to a symbiotic lifestyle.</title>
        <authorList>
            <person name="Aranda M."/>
            <person name="Li Y."/>
            <person name="Liew Y.J."/>
            <person name="Baumgarten S."/>
            <person name="Simakov O."/>
            <person name="Wilson M."/>
            <person name="Piel J."/>
            <person name="Ashoor H."/>
            <person name="Bougouffa S."/>
            <person name="Bajic V.B."/>
            <person name="Ryu T."/>
            <person name="Ravasi T."/>
            <person name="Bayer T."/>
            <person name="Micklem G."/>
            <person name="Kim H."/>
            <person name="Bhak J."/>
            <person name="Lajeunesse T.C."/>
            <person name="Voolstra C.R."/>
        </authorList>
    </citation>
    <scope>NUCLEOTIDE SEQUENCE [LARGE SCALE GENOMIC DNA]</scope>
    <source>
        <strain evidence="11 12">CCMP2467</strain>
    </source>
</reference>
<evidence type="ECO:0000259" key="9">
    <source>
        <dbReference type="PROSITE" id="PS50404"/>
    </source>
</evidence>
<dbReference type="EC" id="2.5.1.18" evidence="3"/>
<evidence type="ECO:0000256" key="1">
    <source>
        <dbReference type="ARBA" id="ARBA00003701"/>
    </source>
</evidence>
<dbReference type="PROSITE" id="PS50405">
    <property type="entry name" value="GST_CTER"/>
    <property type="match status" value="1"/>
</dbReference>
<comment type="similarity">
    <text evidence="2">Belongs to the GST superfamily. Mu family.</text>
</comment>
<organism evidence="11 12">
    <name type="scientific">Symbiodinium microadriaticum</name>
    <name type="common">Dinoflagellate</name>
    <name type="synonym">Zooxanthella microadriatica</name>
    <dbReference type="NCBI Taxonomy" id="2951"/>
    <lineage>
        <taxon>Eukaryota</taxon>
        <taxon>Sar</taxon>
        <taxon>Alveolata</taxon>
        <taxon>Dinophyceae</taxon>
        <taxon>Suessiales</taxon>
        <taxon>Symbiodiniaceae</taxon>
        <taxon>Symbiodinium</taxon>
    </lineage>
</organism>
<proteinExistence type="inferred from homology"/>
<feature type="domain" description="GST N-terminal" evidence="9">
    <location>
        <begin position="3"/>
        <end position="86"/>
    </location>
</feature>
<keyword evidence="8" id="KW-0472">Membrane</keyword>
<feature type="transmembrane region" description="Helical" evidence="8">
    <location>
        <begin position="1384"/>
        <end position="1408"/>
    </location>
</feature>
<dbReference type="OrthoDB" id="423576at2759"/>
<feature type="transmembrane region" description="Helical" evidence="8">
    <location>
        <begin position="1000"/>
        <end position="1024"/>
    </location>
</feature>
<dbReference type="PROSITE" id="PS50404">
    <property type="entry name" value="GST_NTER"/>
    <property type="match status" value="1"/>
</dbReference>
<dbReference type="Gene3D" id="1.20.1050.10">
    <property type="match status" value="1"/>
</dbReference>
<dbReference type="PANTHER" id="PTHR11571:SF222">
    <property type="entry name" value="GLUTATHIONE TRANSFERASE"/>
    <property type="match status" value="1"/>
</dbReference>
<feature type="region of interest" description="Disordered" evidence="7">
    <location>
        <begin position="766"/>
        <end position="797"/>
    </location>
</feature>
<dbReference type="SUPFAM" id="SSF52833">
    <property type="entry name" value="Thioredoxin-like"/>
    <property type="match status" value="1"/>
</dbReference>
<keyword evidence="8" id="KW-1133">Transmembrane helix</keyword>
<feature type="transmembrane region" description="Helical" evidence="8">
    <location>
        <begin position="1103"/>
        <end position="1126"/>
    </location>
</feature>
<keyword evidence="12" id="KW-1185">Reference proteome</keyword>
<dbReference type="CDD" id="cd00105">
    <property type="entry name" value="KH-I"/>
    <property type="match status" value="1"/>
</dbReference>
<dbReference type="Proteomes" id="UP000186817">
    <property type="component" value="Unassembled WGS sequence"/>
</dbReference>
<name>A0A1Q9E989_SYMMI</name>
<feature type="domain" description="GST C-terminal" evidence="10">
    <location>
        <begin position="88"/>
        <end position="231"/>
    </location>
</feature>
<protein>
    <recommendedName>
        <fullName evidence="3">glutathione transferase</fullName>
        <ecNumber evidence="3">2.5.1.18</ecNumber>
    </recommendedName>
</protein>
<evidence type="ECO:0000313" key="11">
    <source>
        <dbReference type="EMBL" id="OLQ03982.1"/>
    </source>
</evidence>
<feature type="transmembrane region" description="Helical" evidence="8">
    <location>
        <begin position="969"/>
        <end position="988"/>
    </location>
</feature>
<dbReference type="InterPro" id="IPR036612">
    <property type="entry name" value="KH_dom_type_1_sf"/>
</dbReference>
<dbReference type="InterPro" id="IPR010987">
    <property type="entry name" value="Glutathione-S-Trfase_C-like"/>
</dbReference>
<comment type="function">
    <text evidence="1">Conjugation of reduced glutathione to a wide number of exogenous and endogenous hydrophobic electrophiles.</text>
</comment>
<comment type="catalytic activity">
    <reaction evidence="5">
        <text>RX + glutathione = an S-substituted glutathione + a halide anion + H(+)</text>
        <dbReference type="Rhea" id="RHEA:16437"/>
        <dbReference type="ChEBI" id="CHEBI:15378"/>
        <dbReference type="ChEBI" id="CHEBI:16042"/>
        <dbReference type="ChEBI" id="CHEBI:17792"/>
        <dbReference type="ChEBI" id="CHEBI:57925"/>
        <dbReference type="ChEBI" id="CHEBI:90779"/>
        <dbReference type="EC" id="2.5.1.18"/>
    </reaction>
</comment>
<dbReference type="Gene3D" id="3.30.1370.10">
    <property type="entry name" value="K Homology domain, type 1"/>
    <property type="match status" value="2"/>
</dbReference>
<gene>
    <name evidence="11" type="primary">Gstm5</name>
    <name evidence="11" type="ORF">AK812_SmicGene13001</name>
</gene>
<dbReference type="InterPro" id="IPR004088">
    <property type="entry name" value="KH_dom_type_1"/>
</dbReference>
<evidence type="ECO:0000256" key="6">
    <source>
        <dbReference type="PROSITE-ProRule" id="PRU00117"/>
    </source>
</evidence>
<keyword evidence="6" id="KW-0694">RNA-binding</keyword>
<feature type="transmembrane region" description="Helical" evidence="8">
    <location>
        <begin position="1420"/>
        <end position="1440"/>
    </location>
</feature>
<evidence type="ECO:0000259" key="10">
    <source>
        <dbReference type="PROSITE" id="PS50405"/>
    </source>
</evidence>
<evidence type="ECO:0000256" key="7">
    <source>
        <dbReference type="SAM" id="MobiDB-lite"/>
    </source>
</evidence>
<dbReference type="GO" id="GO:0006749">
    <property type="term" value="P:glutathione metabolic process"/>
    <property type="evidence" value="ECO:0007669"/>
    <property type="project" value="TreeGrafter"/>
</dbReference>
<dbReference type="InterPro" id="IPR040079">
    <property type="entry name" value="Glutathione_S-Trfase"/>
</dbReference>
<dbReference type="Pfam" id="PF14497">
    <property type="entry name" value="GST_C_3"/>
    <property type="match status" value="1"/>
</dbReference>
<dbReference type="SUPFAM" id="SSF54791">
    <property type="entry name" value="Eukaryotic type KH-domain (KH-domain type I)"/>
    <property type="match status" value="2"/>
</dbReference>
<feature type="transmembrane region" description="Helical" evidence="8">
    <location>
        <begin position="803"/>
        <end position="823"/>
    </location>
</feature>
<evidence type="ECO:0000256" key="5">
    <source>
        <dbReference type="ARBA" id="ARBA00047960"/>
    </source>
</evidence>
<dbReference type="GO" id="GO:0004364">
    <property type="term" value="F:glutathione transferase activity"/>
    <property type="evidence" value="ECO:0007669"/>
    <property type="project" value="UniProtKB-EC"/>
</dbReference>
<dbReference type="InterPro" id="IPR036249">
    <property type="entry name" value="Thioredoxin-like_sf"/>
</dbReference>